<keyword evidence="2" id="KW-1185">Reference proteome</keyword>
<comment type="caution">
    <text evidence="1">The sequence shown here is derived from an EMBL/GenBank/DDBJ whole genome shotgun (WGS) entry which is preliminary data.</text>
</comment>
<dbReference type="RefSeq" id="WP_345726986.1">
    <property type="nucleotide sequence ID" value="NZ_BAAAYN010000006.1"/>
</dbReference>
<accession>A0ABP6SSS5</accession>
<evidence type="ECO:0000313" key="1">
    <source>
        <dbReference type="EMBL" id="GAA3384059.1"/>
    </source>
</evidence>
<gene>
    <name evidence="1" type="ORF">GCM10020369_12330</name>
</gene>
<sequence>MSGCYDYDYNNHCNDWDYNDCYKPRRRRRHHKKRYNDCWDYNRY</sequence>
<organism evidence="1 2">
    <name type="scientific">Cryptosporangium minutisporangium</name>
    <dbReference type="NCBI Taxonomy" id="113569"/>
    <lineage>
        <taxon>Bacteria</taxon>
        <taxon>Bacillati</taxon>
        <taxon>Actinomycetota</taxon>
        <taxon>Actinomycetes</taxon>
        <taxon>Cryptosporangiales</taxon>
        <taxon>Cryptosporangiaceae</taxon>
        <taxon>Cryptosporangium</taxon>
    </lineage>
</organism>
<dbReference type="Proteomes" id="UP001501676">
    <property type="component" value="Unassembled WGS sequence"/>
</dbReference>
<name>A0ABP6SSS5_9ACTN</name>
<proteinExistence type="predicted"/>
<protein>
    <submittedName>
        <fullName evidence="1">Uncharacterized protein</fullName>
    </submittedName>
</protein>
<reference evidence="2" key="1">
    <citation type="journal article" date="2019" name="Int. J. Syst. Evol. Microbiol.">
        <title>The Global Catalogue of Microorganisms (GCM) 10K type strain sequencing project: providing services to taxonomists for standard genome sequencing and annotation.</title>
        <authorList>
            <consortium name="The Broad Institute Genomics Platform"/>
            <consortium name="The Broad Institute Genome Sequencing Center for Infectious Disease"/>
            <person name="Wu L."/>
            <person name="Ma J."/>
        </authorList>
    </citation>
    <scope>NUCLEOTIDE SEQUENCE [LARGE SCALE GENOMIC DNA]</scope>
    <source>
        <strain evidence="2">JCM 9458</strain>
    </source>
</reference>
<evidence type="ECO:0000313" key="2">
    <source>
        <dbReference type="Proteomes" id="UP001501676"/>
    </source>
</evidence>
<dbReference type="EMBL" id="BAAAYN010000006">
    <property type="protein sequence ID" value="GAA3384059.1"/>
    <property type="molecule type" value="Genomic_DNA"/>
</dbReference>